<dbReference type="STRING" id="521045.Kole_1581"/>
<evidence type="ECO:0000313" key="11">
    <source>
        <dbReference type="Proteomes" id="UP000002382"/>
    </source>
</evidence>
<evidence type="ECO:0000259" key="9">
    <source>
        <dbReference type="Pfam" id="PF12704"/>
    </source>
</evidence>
<feature type="transmembrane region" description="Helical" evidence="7">
    <location>
        <begin position="279"/>
        <end position="307"/>
    </location>
</feature>
<evidence type="ECO:0000256" key="6">
    <source>
        <dbReference type="ARBA" id="ARBA00023136"/>
    </source>
</evidence>
<proteinExistence type="inferred from homology"/>
<reference evidence="10 11" key="2">
    <citation type="journal article" date="2011" name="J. Bacteriol.">
        <title>Genome Sequence of Kosmotoga olearia Strain TBF 19.5.1, a Thermophilic Bacterium with a Wide Growth Temperature Range, Isolated from the Troll B Oil Platform in the North Sea.</title>
        <authorList>
            <person name="Swithers K.S."/>
            <person name="Dipippo J.L."/>
            <person name="Bruce D.C."/>
            <person name="Detter C."/>
            <person name="Tapia R."/>
            <person name="Han S."/>
            <person name="Goodwin L.A."/>
            <person name="Han J."/>
            <person name="Woyke T."/>
            <person name="Pitluck S."/>
            <person name="Pennacchio L."/>
            <person name="Nolan M."/>
            <person name="Mikhailova N."/>
            <person name="Land M.L."/>
            <person name="Nesbo C.L."/>
            <person name="Gogarten J.P."/>
            <person name="Noll K.M."/>
        </authorList>
    </citation>
    <scope>NUCLEOTIDE SEQUENCE [LARGE SCALE GENOMIC DNA]</scope>
    <source>
        <strain evidence="11">ATCC BAA-1733 / DSM 21960 / TBF 19.5.1</strain>
    </source>
</reference>
<evidence type="ECO:0000256" key="4">
    <source>
        <dbReference type="ARBA" id="ARBA00022692"/>
    </source>
</evidence>
<keyword evidence="3" id="KW-1003">Cell membrane</keyword>
<evidence type="ECO:0000256" key="5">
    <source>
        <dbReference type="ARBA" id="ARBA00022989"/>
    </source>
</evidence>
<evidence type="ECO:0000256" key="2">
    <source>
        <dbReference type="ARBA" id="ARBA00005236"/>
    </source>
</evidence>
<dbReference type="AlphaFoldDB" id="C5CF02"/>
<keyword evidence="5 7" id="KW-1133">Transmembrane helix</keyword>
<dbReference type="HOGENOM" id="CLU_753817_0_0_0"/>
<dbReference type="Proteomes" id="UP000002382">
    <property type="component" value="Chromosome"/>
</dbReference>
<evidence type="ECO:0000256" key="7">
    <source>
        <dbReference type="SAM" id="Phobius"/>
    </source>
</evidence>
<evidence type="ECO:0008006" key="12">
    <source>
        <dbReference type="Google" id="ProtNLM"/>
    </source>
</evidence>
<dbReference type="Pfam" id="PF12704">
    <property type="entry name" value="MacB_PCD"/>
    <property type="match status" value="1"/>
</dbReference>
<dbReference type="PANTHER" id="PTHR30489">
    <property type="entry name" value="LIPOPROTEIN-RELEASING SYSTEM TRANSMEMBRANE PROTEIN LOLE"/>
    <property type="match status" value="1"/>
</dbReference>
<dbReference type="InterPro" id="IPR003838">
    <property type="entry name" value="ABC3_permease_C"/>
</dbReference>
<keyword evidence="4 7" id="KW-0812">Transmembrane</keyword>
<evidence type="ECO:0000313" key="10">
    <source>
        <dbReference type="EMBL" id="ACR80271.1"/>
    </source>
</evidence>
<comment type="subcellular location">
    <subcellularLocation>
        <location evidence="1">Cell membrane</location>
        <topology evidence="1">Multi-pass membrane protein</topology>
    </subcellularLocation>
</comment>
<dbReference type="OrthoDB" id="44827at2"/>
<dbReference type="KEGG" id="kol:Kole_1581"/>
<dbReference type="Pfam" id="PF02687">
    <property type="entry name" value="FtsX"/>
    <property type="match status" value="1"/>
</dbReference>
<dbReference type="EMBL" id="CP001634">
    <property type="protein sequence ID" value="ACR80271.1"/>
    <property type="molecule type" value="Genomic_DNA"/>
</dbReference>
<dbReference type="PANTHER" id="PTHR30489:SF0">
    <property type="entry name" value="LIPOPROTEIN-RELEASING SYSTEM TRANSMEMBRANE PROTEIN LOLE"/>
    <property type="match status" value="1"/>
</dbReference>
<dbReference type="GO" id="GO:0044874">
    <property type="term" value="P:lipoprotein localization to outer membrane"/>
    <property type="evidence" value="ECO:0007669"/>
    <property type="project" value="TreeGrafter"/>
</dbReference>
<evidence type="ECO:0000256" key="1">
    <source>
        <dbReference type="ARBA" id="ARBA00004651"/>
    </source>
</evidence>
<dbReference type="RefSeq" id="WP_015868916.1">
    <property type="nucleotide sequence ID" value="NC_012785.1"/>
</dbReference>
<dbReference type="InterPro" id="IPR025857">
    <property type="entry name" value="MacB_PCD"/>
</dbReference>
<keyword evidence="11" id="KW-1185">Reference proteome</keyword>
<feature type="transmembrane region" description="Helical" evidence="7">
    <location>
        <begin position="21"/>
        <end position="43"/>
    </location>
</feature>
<comment type="similarity">
    <text evidence="2">Belongs to the ABC-4 integral membrane protein family. LolC/E subfamily.</text>
</comment>
<dbReference type="eggNOG" id="COG4591">
    <property type="taxonomic scope" value="Bacteria"/>
</dbReference>
<accession>C5CF02</accession>
<protein>
    <recommendedName>
        <fullName evidence="12">ABC3 transporter permease protein domain-containing protein</fullName>
    </recommendedName>
</protein>
<organism evidence="10 11">
    <name type="scientific">Kosmotoga olearia (strain ATCC BAA-1733 / DSM 21960 / TBF 19.5.1)</name>
    <dbReference type="NCBI Taxonomy" id="521045"/>
    <lineage>
        <taxon>Bacteria</taxon>
        <taxon>Thermotogati</taxon>
        <taxon>Thermotogota</taxon>
        <taxon>Thermotogae</taxon>
        <taxon>Kosmotogales</taxon>
        <taxon>Kosmotogaceae</taxon>
        <taxon>Kosmotoga</taxon>
    </lineage>
</organism>
<feature type="transmembrane region" description="Helical" evidence="7">
    <location>
        <begin position="331"/>
        <end position="352"/>
    </location>
</feature>
<feature type="transmembrane region" description="Helical" evidence="7">
    <location>
        <begin position="232"/>
        <end position="258"/>
    </location>
</feature>
<evidence type="ECO:0000259" key="8">
    <source>
        <dbReference type="Pfam" id="PF02687"/>
    </source>
</evidence>
<feature type="domain" description="ABC3 transporter permease C-terminal" evidence="8">
    <location>
        <begin position="236"/>
        <end position="360"/>
    </location>
</feature>
<reference evidence="10 11" key="1">
    <citation type="submission" date="2009-06" db="EMBL/GenBank/DDBJ databases">
        <title>Complete sequence of Thermotogales bacterium TBF 19.5.1.</title>
        <authorList>
            <consortium name="US DOE Joint Genome Institute"/>
            <person name="Lucas S."/>
            <person name="Copeland A."/>
            <person name="Lapidus A."/>
            <person name="Glavina del Rio T."/>
            <person name="Tice H."/>
            <person name="Bruce D."/>
            <person name="Goodwin L."/>
            <person name="Pitluck S."/>
            <person name="Chertkov O."/>
            <person name="Brettin T."/>
            <person name="Detter J.C."/>
            <person name="Han C."/>
            <person name="Schmutz J."/>
            <person name="Larimer F."/>
            <person name="Land M."/>
            <person name="Hauser L."/>
            <person name="Kyrpides N."/>
            <person name="Ovchinnikova G."/>
            <person name="Noll K."/>
        </authorList>
    </citation>
    <scope>NUCLEOTIDE SEQUENCE [LARGE SCALE GENOMIC DNA]</scope>
    <source>
        <strain evidence="11">ATCC BAA-1733 / DSM 21960 / TBF 19.5.1</strain>
    </source>
</reference>
<dbReference type="InterPro" id="IPR051447">
    <property type="entry name" value="Lipoprotein-release_system"/>
</dbReference>
<sequence length="367" mass="40842">MRNLSVSLELARAFSSRNRKHFVLPFLAIVIGLIGLIVVLSVINGFDSLLIESLTSFFPHLLVDSPDYVPSGINELLTYFPLSIHEGVVSMGTNFSGSFVYTTNEDGLRYIDRFLQDGRMPLAESEIVLGKEIMEKLALTIGDIILLYSYKGREPVSKQYTVVGTLNTGIYQFDSSVCVIRGDLFDFTAVYLLDPMKAGEFKRRIEKDTSFVVYSWQELNQSFYKAVKMDEFFAMLITVFVVLLSGFGVSNSILYSVLTRKKEIAVLSSLGLSSRSISAIFGFQVAYIATFGSAIGVSAGVMISYLISKIQIPLPSDIFYTTSLPVKIEPLHVLIAVIFEFSLAIVFSMIPARMAGKIDPMEVLRYE</sequence>
<evidence type="ECO:0000256" key="3">
    <source>
        <dbReference type="ARBA" id="ARBA00022475"/>
    </source>
</evidence>
<name>C5CF02_KOSOT</name>
<dbReference type="GO" id="GO:0098797">
    <property type="term" value="C:plasma membrane protein complex"/>
    <property type="evidence" value="ECO:0007669"/>
    <property type="project" value="TreeGrafter"/>
</dbReference>
<gene>
    <name evidence="10" type="ordered locus">Kole_1581</name>
</gene>
<feature type="domain" description="MacB-like periplasmic core" evidence="9">
    <location>
        <begin position="26"/>
        <end position="169"/>
    </location>
</feature>
<keyword evidence="6 7" id="KW-0472">Membrane</keyword>